<sequence>MGDHGPNVGEHRFSHETIALEERNPMFYLSLPKDLRKDENVIVKNLKQNKNKLISHYDLYATIIDIAESVGAEIPLDTVVRISNFIKELKKYIK</sequence>
<accession>A0AC34FVM9</accession>
<evidence type="ECO:0000313" key="2">
    <source>
        <dbReference type="WBParaSite" id="ES5_v2.g21515.t1"/>
    </source>
</evidence>
<organism evidence="1 2">
    <name type="scientific">Panagrolaimus sp. ES5</name>
    <dbReference type="NCBI Taxonomy" id="591445"/>
    <lineage>
        <taxon>Eukaryota</taxon>
        <taxon>Metazoa</taxon>
        <taxon>Ecdysozoa</taxon>
        <taxon>Nematoda</taxon>
        <taxon>Chromadorea</taxon>
        <taxon>Rhabditida</taxon>
        <taxon>Tylenchina</taxon>
        <taxon>Panagrolaimomorpha</taxon>
        <taxon>Panagrolaimoidea</taxon>
        <taxon>Panagrolaimidae</taxon>
        <taxon>Panagrolaimus</taxon>
    </lineage>
</organism>
<evidence type="ECO:0000313" key="1">
    <source>
        <dbReference type="Proteomes" id="UP000887579"/>
    </source>
</evidence>
<dbReference type="WBParaSite" id="ES5_v2.g21515.t1">
    <property type="protein sequence ID" value="ES5_v2.g21515.t1"/>
    <property type="gene ID" value="ES5_v2.g21515"/>
</dbReference>
<name>A0AC34FVM9_9BILA</name>
<reference evidence="2" key="1">
    <citation type="submission" date="2022-11" db="UniProtKB">
        <authorList>
            <consortium name="WormBaseParasite"/>
        </authorList>
    </citation>
    <scope>IDENTIFICATION</scope>
</reference>
<dbReference type="Proteomes" id="UP000887579">
    <property type="component" value="Unplaced"/>
</dbReference>
<protein>
    <submittedName>
        <fullName evidence="2">Sulfatase N-terminal domain-containing protein</fullName>
    </submittedName>
</protein>
<proteinExistence type="predicted"/>